<evidence type="ECO:0000313" key="3">
    <source>
        <dbReference type="Proteomes" id="UP000093080"/>
    </source>
</evidence>
<proteinExistence type="predicted"/>
<dbReference type="InterPro" id="IPR042080">
    <property type="entry name" value="RNA_2'-PTrans_N"/>
</dbReference>
<dbReference type="Proteomes" id="UP000093080">
    <property type="component" value="Unassembled WGS sequence"/>
</dbReference>
<keyword evidence="2" id="KW-0808">Transferase</keyword>
<evidence type="ECO:0000313" key="2">
    <source>
        <dbReference type="EMBL" id="OCC16421.1"/>
    </source>
</evidence>
<dbReference type="RefSeq" id="WP_067615597.1">
    <property type="nucleotide sequence ID" value="NZ_MAGO01000001.1"/>
</dbReference>
<dbReference type="STRING" id="1156395.DBT_0238"/>
<protein>
    <submittedName>
        <fullName evidence="2">RNA:NAD 2'-phosphotransferase</fullName>
    </submittedName>
</protein>
<reference evidence="2 3" key="1">
    <citation type="submission" date="2016-06" db="EMBL/GenBank/DDBJ databases">
        <title>Respiratory ammonification of nitrate coupled to the oxidation of elemental sulfur in deep-sea autotrophic thermophilic bacteria.</title>
        <authorList>
            <person name="Slobodkina G.B."/>
            <person name="Mardanov A.V."/>
            <person name="Ravin N.V."/>
            <person name="Frolova A.A."/>
            <person name="Viryasiv M.B."/>
            <person name="Chernyh N.A."/>
            <person name="Bonch-Osmolovskaya E.A."/>
            <person name="Slobodkin A.I."/>
        </authorList>
    </citation>
    <scope>NUCLEOTIDE SEQUENCE [LARGE SCALE GENOMIC DNA]</scope>
    <source>
        <strain evidence="2 3">S69</strain>
    </source>
</reference>
<sequence length="252" mass="29598">MTLDKEKRHLLKLIRTILGKQPWQFGVVLDRDGWLSVKELQKVLHEEGVKGITEQRLIQFFELYRPEGVEFSQGKVRTTKHDFSFDEISQALYPPDQLFIGFRQRALEHVRRCGLKESERGKGLILCTSEAMAERIIRRVTGKYYVVEVDAKEAQDKGVFFRSLGDGLFACSYLLPKWLRLPEPSNDSKKEPKRDYKKDKKREDAKEDKKGKDLPGSFLLDFTPIDPPFFEEKTKRRNRKWNKKHGKGKKRK</sequence>
<comment type="caution">
    <text evidence="2">The sequence shown here is derived from an EMBL/GenBank/DDBJ whole genome shotgun (WGS) entry which is preliminary data.</text>
</comment>
<dbReference type="OrthoDB" id="4537997at2"/>
<dbReference type="EMBL" id="MAGO01000001">
    <property type="protein sequence ID" value="OCC16421.1"/>
    <property type="molecule type" value="Genomic_DNA"/>
</dbReference>
<dbReference type="Gene3D" id="1.10.10.970">
    <property type="entry name" value="RNA 2'-phosphotransferase, Tpt1/KptA family, N-terminal domain"/>
    <property type="match status" value="1"/>
</dbReference>
<dbReference type="SUPFAM" id="SSF56399">
    <property type="entry name" value="ADP-ribosylation"/>
    <property type="match status" value="1"/>
</dbReference>
<name>A0A1B9F9G7_9BACT</name>
<feature type="compositionally biased region" description="Basic and acidic residues" evidence="1">
    <location>
        <begin position="186"/>
        <end position="213"/>
    </location>
</feature>
<evidence type="ECO:0000256" key="1">
    <source>
        <dbReference type="SAM" id="MobiDB-lite"/>
    </source>
</evidence>
<dbReference type="AlphaFoldDB" id="A0A1B9F9G7"/>
<keyword evidence="3" id="KW-1185">Reference proteome</keyword>
<dbReference type="GO" id="GO:0016740">
    <property type="term" value="F:transferase activity"/>
    <property type="evidence" value="ECO:0007669"/>
    <property type="project" value="UniProtKB-KW"/>
</dbReference>
<accession>A0A1B9F9G7</accession>
<feature type="compositionally biased region" description="Basic residues" evidence="1">
    <location>
        <begin position="235"/>
        <end position="252"/>
    </location>
</feature>
<gene>
    <name evidence="2" type="ORF">DBT_0238</name>
</gene>
<organism evidence="2 3">
    <name type="scientific">Dissulfuribacter thermophilus</name>
    <dbReference type="NCBI Taxonomy" id="1156395"/>
    <lineage>
        <taxon>Bacteria</taxon>
        <taxon>Pseudomonadati</taxon>
        <taxon>Thermodesulfobacteriota</taxon>
        <taxon>Dissulfuribacteria</taxon>
        <taxon>Dissulfuribacterales</taxon>
        <taxon>Dissulfuribacteraceae</taxon>
        <taxon>Dissulfuribacter</taxon>
    </lineage>
</organism>
<feature type="region of interest" description="Disordered" evidence="1">
    <location>
        <begin position="184"/>
        <end position="252"/>
    </location>
</feature>